<evidence type="ECO:0000313" key="7">
    <source>
        <dbReference type="EMBL" id="SVA10560.1"/>
    </source>
</evidence>
<keyword evidence="3 5" id="KW-1133">Transmembrane helix</keyword>
<keyword evidence="2 5" id="KW-0812">Transmembrane</keyword>
<feature type="transmembrane region" description="Helical" evidence="5">
    <location>
        <begin position="264"/>
        <end position="283"/>
    </location>
</feature>
<dbReference type="GO" id="GO:0008273">
    <property type="term" value="F:calcium, potassium:sodium antiporter activity"/>
    <property type="evidence" value="ECO:0007669"/>
    <property type="project" value="TreeGrafter"/>
</dbReference>
<feature type="transmembrane region" description="Helical" evidence="5">
    <location>
        <begin position="290"/>
        <end position="310"/>
    </location>
</feature>
<comment type="subcellular location">
    <subcellularLocation>
        <location evidence="1">Membrane</location>
        <topology evidence="1">Multi-pass membrane protein</topology>
    </subcellularLocation>
</comment>
<sequence>MDLNILLLLFCGLIVLIAGANLLLKSAVSLSLKFEIPKVLIGMTVVSLATSAPELIVSVKSALMGSTDLAISNVIGSNIANIGLVLGLTVFFSPINISKNIYKKHWPIMMFSALYFLIILLDGKINVYEGGILIIFLVISIAYLIKSQEKGEEDLKTRSKDSLFKSIILLVVGGICLYFGSEWFITGSINMANSFGISERIIGISVVSVGTSLPELVTSLVAIVKKEKGISLGNLLGSNIFNVFAVLGITSLVTPLIISDLNIINFDIYVMLFFAALILPLIFFPNKYILGRMAGLIILSFYSIYIYNLFI</sequence>
<evidence type="ECO:0000256" key="2">
    <source>
        <dbReference type="ARBA" id="ARBA00022692"/>
    </source>
</evidence>
<reference evidence="7" key="1">
    <citation type="submission" date="2018-05" db="EMBL/GenBank/DDBJ databases">
        <authorList>
            <person name="Lanie J.A."/>
            <person name="Ng W.-L."/>
            <person name="Kazmierczak K.M."/>
            <person name="Andrzejewski T.M."/>
            <person name="Davidsen T.M."/>
            <person name="Wayne K.J."/>
            <person name="Tettelin H."/>
            <person name="Glass J.I."/>
            <person name="Rusch D."/>
            <person name="Podicherti R."/>
            <person name="Tsui H.-C.T."/>
            <person name="Winkler M.E."/>
        </authorList>
    </citation>
    <scope>NUCLEOTIDE SEQUENCE</scope>
</reference>
<dbReference type="NCBIfam" id="TIGR00367">
    <property type="entry name" value="calcium/sodium antiporter"/>
    <property type="match status" value="1"/>
</dbReference>
<evidence type="ECO:0000256" key="3">
    <source>
        <dbReference type="ARBA" id="ARBA00022989"/>
    </source>
</evidence>
<feature type="domain" description="Sodium/calcium exchanger membrane region" evidence="6">
    <location>
        <begin position="166"/>
        <end position="309"/>
    </location>
</feature>
<dbReference type="InterPro" id="IPR044880">
    <property type="entry name" value="NCX_ion-bd_dom_sf"/>
</dbReference>
<feature type="transmembrane region" description="Helical" evidence="5">
    <location>
        <begin position="36"/>
        <end position="57"/>
    </location>
</feature>
<dbReference type="PANTHER" id="PTHR10846">
    <property type="entry name" value="SODIUM/POTASSIUM/CALCIUM EXCHANGER"/>
    <property type="match status" value="1"/>
</dbReference>
<evidence type="ECO:0000256" key="4">
    <source>
        <dbReference type="ARBA" id="ARBA00023136"/>
    </source>
</evidence>
<dbReference type="GO" id="GO:0005886">
    <property type="term" value="C:plasma membrane"/>
    <property type="evidence" value="ECO:0007669"/>
    <property type="project" value="TreeGrafter"/>
</dbReference>
<feature type="domain" description="Sodium/calcium exchanger membrane region" evidence="6">
    <location>
        <begin position="6"/>
        <end position="145"/>
    </location>
</feature>
<feature type="transmembrane region" description="Helical" evidence="5">
    <location>
        <begin position="236"/>
        <end position="258"/>
    </location>
</feature>
<feature type="transmembrane region" description="Helical" evidence="5">
    <location>
        <begin position="201"/>
        <end position="224"/>
    </location>
</feature>
<dbReference type="GO" id="GO:0005262">
    <property type="term" value="F:calcium channel activity"/>
    <property type="evidence" value="ECO:0007669"/>
    <property type="project" value="TreeGrafter"/>
</dbReference>
<dbReference type="GO" id="GO:0006874">
    <property type="term" value="P:intracellular calcium ion homeostasis"/>
    <property type="evidence" value="ECO:0007669"/>
    <property type="project" value="TreeGrafter"/>
</dbReference>
<dbReference type="InterPro" id="IPR004837">
    <property type="entry name" value="NaCa_Exmemb"/>
</dbReference>
<proteinExistence type="predicted"/>
<dbReference type="Pfam" id="PF01699">
    <property type="entry name" value="Na_Ca_ex"/>
    <property type="match status" value="2"/>
</dbReference>
<feature type="transmembrane region" description="Helical" evidence="5">
    <location>
        <begin position="166"/>
        <end position="189"/>
    </location>
</feature>
<dbReference type="InterPro" id="IPR004481">
    <property type="entry name" value="K/Na/Ca-exchanger"/>
</dbReference>
<evidence type="ECO:0000256" key="5">
    <source>
        <dbReference type="SAM" id="Phobius"/>
    </source>
</evidence>
<feature type="transmembrane region" description="Helical" evidence="5">
    <location>
        <begin position="6"/>
        <end position="24"/>
    </location>
</feature>
<dbReference type="Gene3D" id="1.20.1420.30">
    <property type="entry name" value="NCX, central ion-binding region"/>
    <property type="match status" value="2"/>
</dbReference>
<dbReference type="EMBL" id="UINC01003946">
    <property type="protein sequence ID" value="SVA10560.1"/>
    <property type="molecule type" value="Genomic_DNA"/>
</dbReference>
<dbReference type="PANTHER" id="PTHR10846:SF8">
    <property type="entry name" value="INNER MEMBRANE PROTEIN YRBG"/>
    <property type="match status" value="1"/>
</dbReference>
<gene>
    <name evidence="7" type="ORF">METZ01_LOCUS63414</name>
</gene>
<feature type="transmembrane region" description="Helical" evidence="5">
    <location>
        <begin position="69"/>
        <end position="93"/>
    </location>
</feature>
<keyword evidence="4 5" id="KW-0472">Membrane</keyword>
<feature type="transmembrane region" description="Helical" evidence="5">
    <location>
        <begin position="105"/>
        <end position="121"/>
    </location>
</feature>
<dbReference type="AlphaFoldDB" id="A0A381T2W8"/>
<feature type="transmembrane region" description="Helical" evidence="5">
    <location>
        <begin position="127"/>
        <end position="145"/>
    </location>
</feature>
<name>A0A381T2W8_9ZZZZ</name>
<organism evidence="7">
    <name type="scientific">marine metagenome</name>
    <dbReference type="NCBI Taxonomy" id="408172"/>
    <lineage>
        <taxon>unclassified sequences</taxon>
        <taxon>metagenomes</taxon>
        <taxon>ecological metagenomes</taxon>
    </lineage>
</organism>
<accession>A0A381T2W8</accession>
<protein>
    <recommendedName>
        <fullName evidence="6">Sodium/calcium exchanger membrane region domain-containing protein</fullName>
    </recommendedName>
</protein>
<evidence type="ECO:0000259" key="6">
    <source>
        <dbReference type="Pfam" id="PF01699"/>
    </source>
</evidence>
<evidence type="ECO:0000256" key="1">
    <source>
        <dbReference type="ARBA" id="ARBA00004141"/>
    </source>
</evidence>